<feature type="transmembrane region" description="Helical" evidence="1">
    <location>
        <begin position="80"/>
        <end position="100"/>
    </location>
</feature>
<evidence type="ECO:0000313" key="3">
    <source>
        <dbReference type="Proteomes" id="UP000242519"/>
    </source>
</evidence>
<evidence type="ECO:0000256" key="1">
    <source>
        <dbReference type="SAM" id="Phobius"/>
    </source>
</evidence>
<dbReference type="AlphaFoldDB" id="A0A218Z7P5"/>
<feature type="transmembrane region" description="Helical" evidence="1">
    <location>
        <begin position="240"/>
        <end position="260"/>
    </location>
</feature>
<keyword evidence="1" id="KW-1133">Transmembrane helix</keyword>
<feature type="transmembrane region" description="Helical" evidence="1">
    <location>
        <begin position="316"/>
        <end position="337"/>
    </location>
</feature>
<proteinExistence type="predicted"/>
<dbReference type="GO" id="GO:0055085">
    <property type="term" value="P:transmembrane transport"/>
    <property type="evidence" value="ECO:0007669"/>
    <property type="project" value="InterPro"/>
</dbReference>
<organism evidence="2 3">
    <name type="scientific">Diplocarpon coronariae</name>
    <dbReference type="NCBI Taxonomy" id="2795749"/>
    <lineage>
        <taxon>Eukaryota</taxon>
        <taxon>Fungi</taxon>
        <taxon>Dikarya</taxon>
        <taxon>Ascomycota</taxon>
        <taxon>Pezizomycotina</taxon>
        <taxon>Leotiomycetes</taxon>
        <taxon>Helotiales</taxon>
        <taxon>Drepanopezizaceae</taxon>
        <taxon>Diplocarpon</taxon>
    </lineage>
</organism>
<reference evidence="2 3" key="1">
    <citation type="submission" date="2017-04" db="EMBL/GenBank/DDBJ databases">
        <title>Draft genome sequence of Marssonina coronaria NL1: causal agent of apple blotch.</title>
        <authorList>
            <person name="Cheng Q."/>
        </authorList>
    </citation>
    <scope>NUCLEOTIDE SEQUENCE [LARGE SCALE GENOMIC DNA]</scope>
    <source>
        <strain evidence="2 3">NL1</strain>
    </source>
</reference>
<feature type="transmembrane region" description="Helical" evidence="1">
    <location>
        <begin position="349"/>
        <end position="372"/>
    </location>
</feature>
<dbReference type="Proteomes" id="UP000242519">
    <property type="component" value="Unassembled WGS sequence"/>
</dbReference>
<keyword evidence="1" id="KW-0472">Membrane</keyword>
<dbReference type="STRING" id="503106.A0A218Z7P5"/>
<dbReference type="FunCoup" id="A0A218Z7P5">
    <property type="interactions" value="209"/>
</dbReference>
<protein>
    <recommendedName>
        <fullName evidence="4">Low affinity iron transporter</fullName>
    </recommendedName>
</protein>
<gene>
    <name evidence="2" type="ORF">B2J93_7581</name>
</gene>
<keyword evidence="3" id="KW-1185">Reference proteome</keyword>
<dbReference type="Pfam" id="PF04120">
    <property type="entry name" value="Iron_permease"/>
    <property type="match status" value="4"/>
</dbReference>
<evidence type="ECO:0000313" key="2">
    <source>
        <dbReference type="EMBL" id="OWP03563.1"/>
    </source>
</evidence>
<dbReference type="OrthoDB" id="2224262at2759"/>
<evidence type="ECO:0008006" key="4">
    <source>
        <dbReference type="Google" id="ProtNLM"/>
    </source>
</evidence>
<feature type="transmembrane region" description="Helical" evidence="1">
    <location>
        <begin position="106"/>
        <end position="124"/>
    </location>
</feature>
<feature type="transmembrane region" description="Helical" evidence="1">
    <location>
        <begin position="204"/>
        <end position="228"/>
    </location>
</feature>
<feature type="transmembrane region" description="Helical" evidence="1">
    <location>
        <begin position="427"/>
        <end position="448"/>
    </location>
</feature>
<dbReference type="InParanoid" id="A0A218Z7P5"/>
<feature type="transmembrane region" description="Helical" evidence="1">
    <location>
        <begin position="454"/>
        <end position="472"/>
    </location>
</feature>
<comment type="caution">
    <text evidence="2">The sequence shown here is derived from an EMBL/GenBank/DDBJ whole genome shotgun (WGS) entry which is preliminary data.</text>
</comment>
<keyword evidence="1" id="KW-0812">Transmembrane</keyword>
<dbReference type="EMBL" id="MZNU01000176">
    <property type="protein sequence ID" value="OWP03563.1"/>
    <property type="molecule type" value="Genomic_DNA"/>
</dbReference>
<accession>A0A218Z7P5</accession>
<name>A0A218Z7P5_9HELO</name>
<dbReference type="InterPro" id="IPR007251">
    <property type="entry name" value="Iron_permease_Fet4"/>
</dbReference>
<sequence>MPSRWQTFKASLFPANTPIFAAAPTQRVRLEEFAGRNPFYPHATDPEKRALEVSAEPEVTSATKPNILDKITRGAGSSGTFFFMMGLLGLWAVAGVALGTTDTWQIILQNASSIQVYVTDILLIRQQKNASRALMTTLAEIQSRNMTCERLLRQIPSCRWMETHSNSPKPLSDRPIEQEIAESLAMVQGHQTRWQRAWAATCHFFAITLGSLWAFIFYWIGILVWVGIGPLLNFSDVWQLYINTATAISLTFTSVFLQNVQQQQEDRLDRCLNYALKIDAQVEYRLRELTEDPQPNPIFEIPADVASRVERSIDRFADVMGSGLGVCISLLAAGIWFAVGPALTFDDNWWLIIGTFTGLVGFIDGFVLRNLYMREESYAKIQFRKVELADSRLLERLNVPVPRAAEKKQSFSTRISVRVGDACGSRWATVGSVAFVFALLVIASAMVWSTTGQLLCNTSTMIIEGFLLLVLIQAHNTSNQERGEDFNGVLKRRLLLNSYVHAISH</sequence>